<gene>
    <name evidence="13" type="ORF">LSH36_53g02017</name>
</gene>
<feature type="domain" description="Cadherin" evidence="12">
    <location>
        <begin position="342"/>
        <end position="410"/>
    </location>
</feature>
<dbReference type="SMART" id="SM00112">
    <property type="entry name" value="CA"/>
    <property type="match status" value="5"/>
</dbReference>
<dbReference type="PROSITE" id="PS50268">
    <property type="entry name" value="CADHERIN_2"/>
    <property type="match status" value="5"/>
</dbReference>
<dbReference type="InterPro" id="IPR002126">
    <property type="entry name" value="Cadherin-like_dom"/>
</dbReference>
<dbReference type="CDD" id="cd11304">
    <property type="entry name" value="Cadherin_repeat"/>
    <property type="match status" value="4"/>
</dbReference>
<evidence type="ECO:0000256" key="3">
    <source>
        <dbReference type="ARBA" id="ARBA00022729"/>
    </source>
</evidence>
<feature type="region of interest" description="Disordered" evidence="10">
    <location>
        <begin position="684"/>
        <end position="704"/>
    </location>
</feature>
<dbReference type="InterPro" id="IPR050174">
    <property type="entry name" value="Protocadherin/Cadherin-CA"/>
</dbReference>
<keyword evidence="8" id="KW-0325">Glycoprotein</keyword>
<feature type="domain" description="Cadherin" evidence="12">
    <location>
        <begin position="2"/>
        <end position="86"/>
    </location>
</feature>
<feature type="compositionally biased region" description="Polar residues" evidence="10">
    <location>
        <begin position="826"/>
        <end position="838"/>
    </location>
</feature>
<protein>
    <recommendedName>
        <fullName evidence="12">Cadherin domain-containing protein</fullName>
    </recommendedName>
</protein>
<reference evidence="13" key="1">
    <citation type="journal article" date="2023" name="Mol. Biol. Evol.">
        <title>Third-Generation Sequencing Reveals the Adaptive Role of the Epigenome in Three Deep-Sea Polychaetes.</title>
        <authorList>
            <person name="Perez M."/>
            <person name="Aroh O."/>
            <person name="Sun Y."/>
            <person name="Lan Y."/>
            <person name="Juniper S.K."/>
            <person name="Young C.R."/>
            <person name="Angers B."/>
            <person name="Qian P.Y."/>
        </authorList>
    </citation>
    <scope>NUCLEOTIDE SEQUENCE</scope>
    <source>
        <strain evidence="13">P08H-3</strain>
    </source>
</reference>
<keyword evidence="3" id="KW-0732">Signal</keyword>
<evidence type="ECO:0000256" key="1">
    <source>
        <dbReference type="ARBA" id="ARBA00004167"/>
    </source>
</evidence>
<keyword evidence="14" id="KW-1185">Reference proteome</keyword>
<feature type="domain" description="Cadherin" evidence="12">
    <location>
        <begin position="196"/>
        <end position="319"/>
    </location>
</feature>
<dbReference type="InterPro" id="IPR020894">
    <property type="entry name" value="Cadherin_CS"/>
</dbReference>
<sequence>MATDLDSGENSRIRYLLSSRSADNYDLMFRVDELTGEIYTQESLDYEERSQYILIVVAVDSQVNGLTGETTVIVNVKDVNDNAPHIILISPNVDPEYISIKENAKLMTPIAHVSIEDPDEEMGGVVSCTVNDTKFSLTQIYANDFMLRSAEILDREMTSKFYVMITCKDRGQPELVSWKTIDINVLDVNDNRPMFGQTHYQVIISADIHIGDNISQLSATDPDEGDNGNVAYSILDPDVVHLFSINKQSGIVSANVNIPNISIWDFKIHILAEDMGDEPLSSTTILILSSLVNQSSSNIDLLSQNNVTVLHVEENWPENIKIGQLFDDNEHLVCDITTVVYPDEIKKLFVLSNNGEVIVQTSLDRETQETYYFGAIVKKVCRNSAGEQESVKGYIIQVIVDDQNDNAPIVIFPNSDNNTITLHPGLVDERLLLAKIKGTDADVEKNSRLTFTLVNPERFDYLRLNPDSGELYVIGEVRDDIESKLVRIKLTDNGSPSLSTTATLRINLTSAAVISNPETMVTADNLTKVLSITLPCSVILVLVIILIVRLTRKTFSCRNTIPVDIQKSSLDQTQQCPHLEDVIKERGADRTLKEGALSNGDKSVFVTQLDSYLKDEGEDLIGFSQQPSRNLGRMFESESSNIRELKGTALNYQDSDSGCSIDMSHSTATTESWVRIHHDLRSPNTDTYRIYSPDSDHHGQIRGHSNNDIVQYENGKQSRPQTPFYRHSQVYSSPVRLDTIRQCGHTNNNGCENSPRRDGPDPEGSASGEWLPYDSWERPSHVTGNLRHHHDKYRNASPRGPLDSGASGVARHISPNYYRTKDPNSERITTSTEMSKQNFRQKKKKIIYEAQV</sequence>
<dbReference type="FunFam" id="2.60.40.60:FF:000020">
    <property type="entry name" value="Dachsous cadherin-related 1b"/>
    <property type="match status" value="1"/>
</dbReference>
<organism evidence="13 14">
    <name type="scientific">Paralvinella palmiformis</name>
    <dbReference type="NCBI Taxonomy" id="53620"/>
    <lineage>
        <taxon>Eukaryota</taxon>
        <taxon>Metazoa</taxon>
        <taxon>Spiralia</taxon>
        <taxon>Lophotrochozoa</taxon>
        <taxon>Annelida</taxon>
        <taxon>Polychaeta</taxon>
        <taxon>Sedentaria</taxon>
        <taxon>Canalipalpata</taxon>
        <taxon>Terebellida</taxon>
        <taxon>Terebelliformia</taxon>
        <taxon>Alvinellidae</taxon>
        <taxon>Paralvinella</taxon>
    </lineage>
</organism>
<evidence type="ECO:0000256" key="7">
    <source>
        <dbReference type="ARBA" id="ARBA00023136"/>
    </source>
</evidence>
<dbReference type="AlphaFoldDB" id="A0AAD9K5T0"/>
<feature type="domain" description="Cadherin" evidence="12">
    <location>
        <begin position="433"/>
        <end position="519"/>
    </location>
</feature>
<evidence type="ECO:0000313" key="13">
    <source>
        <dbReference type="EMBL" id="KAK2165207.1"/>
    </source>
</evidence>
<evidence type="ECO:0000256" key="2">
    <source>
        <dbReference type="ARBA" id="ARBA00022692"/>
    </source>
</evidence>
<keyword evidence="2 11" id="KW-0812">Transmembrane</keyword>
<evidence type="ECO:0000259" key="12">
    <source>
        <dbReference type="PROSITE" id="PS50268"/>
    </source>
</evidence>
<dbReference type="Gene3D" id="2.60.40.60">
    <property type="entry name" value="Cadherins"/>
    <property type="match status" value="5"/>
</dbReference>
<comment type="caution">
    <text evidence="13">The sequence shown here is derived from an EMBL/GenBank/DDBJ whole genome shotgun (WGS) entry which is preliminary data.</text>
</comment>
<keyword evidence="5 9" id="KW-0106">Calcium</keyword>
<dbReference type="PANTHER" id="PTHR24028">
    <property type="entry name" value="CADHERIN-87A"/>
    <property type="match status" value="1"/>
</dbReference>
<dbReference type="Pfam" id="PF00028">
    <property type="entry name" value="Cadherin"/>
    <property type="match status" value="3"/>
</dbReference>
<evidence type="ECO:0000256" key="4">
    <source>
        <dbReference type="ARBA" id="ARBA00022737"/>
    </source>
</evidence>
<comment type="subcellular location">
    <subcellularLocation>
        <location evidence="1">Membrane</location>
        <topology evidence="1">Single-pass membrane protein</topology>
    </subcellularLocation>
</comment>
<feature type="domain" description="Cadherin" evidence="12">
    <location>
        <begin position="92"/>
        <end position="195"/>
    </location>
</feature>
<dbReference type="PROSITE" id="PS00232">
    <property type="entry name" value="CADHERIN_1"/>
    <property type="match status" value="3"/>
</dbReference>
<dbReference type="EMBL" id="JAODUP010000053">
    <property type="protein sequence ID" value="KAK2165207.1"/>
    <property type="molecule type" value="Genomic_DNA"/>
</dbReference>
<dbReference type="GO" id="GO:0005886">
    <property type="term" value="C:plasma membrane"/>
    <property type="evidence" value="ECO:0007669"/>
    <property type="project" value="InterPro"/>
</dbReference>
<evidence type="ECO:0000256" key="6">
    <source>
        <dbReference type="ARBA" id="ARBA00022989"/>
    </source>
</evidence>
<evidence type="ECO:0000256" key="10">
    <source>
        <dbReference type="SAM" id="MobiDB-lite"/>
    </source>
</evidence>
<evidence type="ECO:0000256" key="11">
    <source>
        <dbReference type="SAM" id="Phobius"/>
    </source>
</evidence>
<evidence type="ECO:0000256" key="8">
    <source>
        <dbReference type="ARBA" id="ARBA00023180"/>
    </source>
</evidence>
<keyword evidence="4" id="KW-0677">Repeat</keyword>
<feature type="transmembrane region" description="Helical" evidence="11">
    <location>
        <begin position="529"/>
        <end position="548"/>
    </location>
</feature>
<accession>A0AAD9K5T0</accession>
<dbReference type="GO" id="GO:0005509">
    <property type="term" value="F:calcium ion binding"/>
    <property type="evidence" value="ECO:0007669"/>
    <property type="project" value="UniProtKB-UniRule"/>
</dbReference>
<dbReference type="Proteomes" id="UP001208570">
    <property type="component" value="Unassembled WGS sequence"/>
</dbReference>
<keyword evidence="6 11" id="KW-1133">Transmembrane helix</keyword>
<evidence type="ECO:0000256" key="9">
    <source>
        <dbReference type="PROSITE-ProRule" id="PRU00043"/>
    </source>
</evidence>
<dbReference type="PANTHER" id="PTHR24028:SF146">
    <property type="entry name" value="CADHERIN 96CB, ISOFORM D-RELATED"/>
    <property type="match status" value="1"/>
</dbReference>
<keyword evidence="7 11" id="KW-0472">Membrane</keyword>
<dbReference type="FunFam" id="2.60.40.60:FF:000033">
    <property type="entry name" value="FAT atypical cadherin 1"/>
    <property type="match status" value="1"/>
</dbReference>
<dbReference type="SUPFAM" id="SSF49313">
    <property type="entry name" value="Cadherin-like"/>
    <property type="match status" value="5"/>
</dbReference>
<feature type="region of interest" description="Disordered" evidence="10">
    <location>
        <begin position="790"/>
        <end position="841"/>
    </location>
</feature>
<dbReference type="InterPro" id="IPR015919">
    <property type="entry name" value="Cadherin-like_sf"/>
</dbReference>
<dbReference type="GO" id="GO:0007156">
    <property type="term" value="P:homophilic cell adhesion via plasma membrane adhesion molecules"/>
    <property type="evidence" value="ECO:0007669"/>
    <property type="project" value="InterPro"/>
</dbReference>
<evidence type="ECO:0000256" key="5">
    <source>
        <dbReference type="ARBA" id="ARBA00022837"/>
    </source>
</evidence>
<proteinExistence type="predicted"/>
<name>A0AAD9K5T0_9ANNE</name>
<feature type="region of interest" description="Disordered" evidence="10">
    <location>
        <begin position="741"/>
        <end position="772"/>
    </location>
</feature>
<dbReference type="PRINTS" id="PR00205">
    <property type="entry name" value="CADHERIN"/>
</dbReference>
<evidence type="ECO:0000313" key="14">
    <source>
        <dbReference type="Proteomes" id="UP001208570"/>
    </source>
</evidence>